<feature type="region of interest" description="Disordered" evidence="12">
    <location>
        <begin position="98"/>
        <end position="126"/>
    </location>
</feature>
<reference evidence="16" key="1">
    <citation type="journal article" date="2014" name="Int. J. Syst. Evol. Microbiol.">
        <title>Complete genome sequence of Corynebacterium casei LMG S-19264T (=DSM 44701T), isolated from a smear-ripened cheese.</title>
        <authorList>
            <consortium name="US DOE Joint Genome Institute (JGI-PGF)"/>
            <person name="Walter F."/>
            <person name="Albersmeier A."/>
            <person name="Kalinowski J."/>
            <person name="Ruckert C."/>
        </authorList>
    </citation>
    <scope>NUCLEOTIDE SEQUENCE</scope>
    <source>
        <strain evidence="16">CGMCC 1.15179</strain>
    </source>
</reference>
<keyword evidence="7" id="KW-0598">Phosphotransferase system</keyword>
<feature type="transmembrane region" description="Helical" evidence="13">
    <location>
        <begin position="182"/>
        <end position="200"/>
    </location>
</feature>
<dbReference type="InterPro" id="IPR003353">
    <property type="entry name" value="PTS_IIB_fruc"/>
</dbReference>
<keyword evidence="6" id="KW-0808">Transferase</keyword>
<dbReference type="SUPFAM" id="SSF52794">
    <property type="entry name" value="PTS system IIB component-like"/>
    <property type="match status" value="1"/>
</dbReference>
<dbReference type="InterPro" id="IPR036095">
    <property type="entry name" value="PTS_EIIB-like_sf"/>
</dbReference>
<dbReference type="Gene3D" id="3.40.50.2300">
    <property type="match status" value="1"/>
</dbReference>
<dbReference type="PANTHER" id="PTHR30505:SF0">
    <property type="entry name" value="FRUCTOSE-LIKE PTS SYSTEM EIIBC COMPONENT-RELATED"/>
    <property type="match status" value="1"/>
</dbReference>
<dbReference type="FunFam" id="3.40.50.2300:FF:000014">
    <property type="entry name" value="PTS system fructose-like transporter subunit IIB"/>
    <property type="match status" value="1"/>
</dbReference>
<feature type="domain" description="PTS EIIB type-2" evidence="14">
    <location>
        <begin position="2"/>
        <end position="99"/>
    </location>
</feature>
<dbReference type="GO" id="GO:0005351">
    <property type="term" value="F:carbohydrate:proton symporter activity"/>
    <property type="evidence" value="ECO:0007669"/>
    <property type="project" value="InterPro"/>
</dbReference>
<keyword evidence="17" id="KW-1185">Reference proteome</keyword>
<comment type="caution">
    <text evidence="16">The sequence shown here is derived from an EMBL/GenBank/DDBJ whole genome shotgun (WGS) entry which is preliminary data.</text>
</comment>
<name>A0A8J2Y8U6_9BACL</name>
<accession>A0A8J2Y8U6</accession>
<feature type="transmembrane region" description="Helical" evidence="13">
    <location>
        <begin position="141"/>
        <end position="162"/>
    </location>
</feature>
<dbReference type="InterPro" id="IPR003352">
    <property type="entry name" value="PTS_EIIC"/>
</dbReference>
<dbReference type="PROSITE" id="PS51104">
    <property type="entry name" value="PTS_EIIC_TYPE_2"/>
    <property type="match status" value="1"/>
</dbReference>
<dbReference type="GO" id="GO:0016301">
    <property type="term" value="F:kinase activity"/>
    <property type="evidence" value="ECO:0007669"/>
    <property type="project" value="UniProtKB-KW"/>
</dbReference>
<feature type="transmembrane region" description="Helical" evidence="13">
    <location>
        <begin position="212"/>
        <end position="236"/>
    </location>
</feature>
<dbReference type="GO" id="GO:0090563">
    <property type="term" value="F:protein-phosphocysteine-sugar phosphotransferase activity"/>
    <property type="evidence" value="ECO:0007669"/>
    <property type="project" value="TreeGrafter"/>
</dbReference>
<dbReference type="GO" id="GO:0005886">
    <property type="term" value="C:plasma membrane"/>
    <property type="evidence" value="ECO:0007669"/>
    <property type="project" value="UniProtKB-SubCell"/>
</dbReference>
<keyword evidence="9" id="KW-0418">Kinase</keyword>
<evidence type="ECO:0000256" key="2">
    <source>
        <dbReference type="ARBA" id="ARBA00022448"/>
    </source>
</evidence>
<dbReference type="GO" id="GO:0022877">
    <property type="term" value="F:protein-N(PI)-phosphohistidine-fructose phosphotransferase system transporter activity"/>
    <property type="evidence" value="ECO:0007669"/>
    <property type="project" value="InterPro"/>
</dbReference>
<keyword evidence="10 13" id="KW-1133">Transmembrane helix</keyword>
<evidence type="ECO:0000313" key="16">
    <source>
        <dbReference type="EMBL" id="GGE09357.1"/>
    </source>
</evidence>
<proteinExistence type="predicted"/>
<keyword evidence="8 13" id="KW-0812">Transmembrane</keyword>
<evidence type="ECO:0000256" key="10">
    <source>
        <dbReference type="ARBA" id="ARBA00022989"/>
    </source>
</evidence>
<evidence type="ECO:0000313" key="17">
    <source>
        <dbReference type="Proteomes" id="UP000625210"/>
    </source>
</evidence>
<evidence type="ECO:0000256" key="12">
    <source>
        <dbReference type="SAM" id="MobiDB-lite"/>
    </source>
</evidence>
<feature type="transmembrane region" description="Helical" evidence="13">
    <location>
        <begin position="256"/>
        <end position="275"/>
    </location>
</feature>
<reference evidence="16" key="2">
    <citation type="submission" date="2020-09" db="EMBL/GenBank/DDBJ databases">
        <authorList>
            <person name="Sun Q."/>
            <person name="Zhou Y."/>
        </authorList>
    </citation>
    <scope>NUCLEOTIDE SEQUENCE</scope>
    <source>
        <strain evidence="16">CGMCC 1.15179</strain>
    </source>
</reference>
<keyword evidence="4" id="KW-0597">Phosphoprotein</keyword>
<evidence type="ECO:0000259" key="15">
    <source>
        <dbReference type="PROSITE" id="PS51104"/>
    </source>
</evidence>
<dbReference type="Pfam" id="PF02378">
    <property type="entry name" value="PTS_EIIC"/>
    <property type="match status" value="1"/>
</dbReference>
<evidence type="ECO:0000256" key="13">
    <source>
        <dbReference type="SAM" id="Phobius"/>
    </source>
</evidence>
<comment type="subcellular location">
    <subcellularLocation>
        <location evidence="1">Cell inner membrane</location>
        <topology evidence="1">Multi-pass membrane protein</topology>
    </subcellularLocation>
</comment>
<keyword evidence="11 13" id="KW-0472">Membrane</keyword>
<dbReference type="Pfam" id="PF02302">
    <property type="entry name" value="PTS_IIB"/>
    <property type="match status" value="1"/>
</dbReference>
<dbReference type="InterPro" id="IPR006327">
    <property type="entry name" value="PTS_IIC_fruc"/>
</dbReference>
<evidence type="ECO:0000256" key="7">
    <source>
        <dbReference type="ARBA" id="ARBA00022683"/>
    </source>
</evidence>
<evidence type="ECO:0000256" key="5">
    <source>
        <dbReference type="ARBA" id="ARBA00022597"/>
    </source>
</evidence>
<feature type="transmembrane region" description="Helical" evidence="13">
    <location>
        <begin position="368"/>
        <end position="389"/>
    </location>
</feature>
<evidence type="ECO:0000256" key="9">
    <source>
        <dbReference type="ARBA" id="ARBA00022777"/>
    </source>
</evidence>
<dbReference type="PANTHER" id="PTHR30505">
    <property type="entry name" value="FRUCTOSE-LIKE PERMEASE"/>
    <property type="match status" value="1"/>
</dbReference>
<evidence type="ECO:0000256" key="11">
    <source>
        <dbReference type="ARBA" id="ARBA00023136"/>
    </source>
</evidence>
<dbReference type="RefSeq" id="WP_188646617.1">
    <property type="nucleotide sequence ID" value="NZ_BMHQ01000002.1"/>
</dbReference>
<organism evidence="16 17">
    <name type="scientific">Marinithermofilum abyssi</name>
    <dbReference type="NCBI Taxonomy" id="1571185"/>
    <lineage>
        <taxon>Bacteria</taxon>
        <taxon>Bacillati</taxon>
        <taxon>Bacillota</taxon>
        <taxon>Bacilli</taxon>
        <taxon>Bacillales</taxon>
        <taxon>Thermoactinomycetaceae</taxon>
        <taxon>Marinithermofilum</taxon>
    </lineage>
</organism>
<feature type="domain" description="PTS EIIC type-2" evidence="15">
    <location>
        <begin position="131"/>
        <end position="467"/>
    </location>
</feature>
<dbReference type="CDD" id="cd05569">
    <property type="entry name" value="PTS_IIB_fructose"/>
    <property type="match status" value="1"/>
</dbReference>
<gene>
    <name evidence="16" type="ORF">GCM10011571_08310</name>
</gene>
<keyword evidence="2" id="KW-0813">Transport</keyword>
<feature type="transmembrane region" description="Helical" evidence="13">
    <location>
        <begin position="332"/>
        <end position="356"/>
    </location>
</feature>
<keyword evidence="3" id="KW-1003">Cell membrane</keyword>
<sequence>MKKLLAVTGCPTGIAHTFMAAESLQQAAKAKGVSIKVETRGATGVENRITEEDIREAHAVIICSDVDAEEGRFQQIPVVKAALSEAIKNGPQVVEEALQKEPLQRQETAAETRESSSGESDQGKKGQHNAFYKHLMNGVSFMIPLVVAGGLIIALSFAFGGIHGAEQKESLAANLMKIGAEGAFALMVPILAGYIAYSIADRAGLAPGLVGGMLASSLGAGFLGGIAAGFMAGYIAKWIKDFLPLPKSMEKLKPVLIIPFLATLAVGLLMIYVVGTPVKALMDGLTAWLKSMGSANAAVLGLILGAMMAFDMGGPVNKAAYTFSVGLLGSDVYGPMAATMAAGMVPPLGLWLATLIARHKFTSEEREAGKAAGVLGLSFITEGAIPFAAADPLRVIPAMVSGSAVAGALAMGLGCTLRAPHGGVFILPIPHAVGNIGGFVLALATGMIVSGVLVVLLKKNVQKQEENTDGSS</sequence>
<evidence type="ECO:0000256" key="6">
    <source>
        <dbReference type="ARBA" id="ARBA00022679"/>
    </source>
</evidence>
<dbReference type="Proteomes" id="UP000625210">
    <property type="component" value="Unassembled WGS sequence"/>
</dbReference>
<dbReference type="InterPro" id="IPR013011">
    <property type="entry name" value="PTS_EIIB_2"/>
</dbReference>
<protein>
    <submittedName>
        <fullName evidence="16">PTS fructose transporter subunit IIBC</fullName>
    </submittedName>
</protein>
<evidence type="ECO:0000256" key="4">
    <source>
        <dbReference type="ARBA" id="ARBA00022553"/>
    </source>
</evidence>
<dbReference type="AlphaFoldDB" id="A0A8J2Y8U6"/>
<dbReference type="GO" id="GO:0009401">
    <property type="term" value="P:phosphoenolpyruvate-dependent sugar phosphotransferase system"/>
    <property type="evidence" value="ECO:0007669"/>
    <property type="project" value="UniProtKB-KW"/>
</dbReference>
<dbReference type="NCBIfam" id="TIGR00829">
    <property type="entry name" value="FRU"/>
    <property type="match status" value="1"/>
</dbReference>
<dbReference type="EMBL" id="BMHQ01000002">
    <property type="protein sequence ID" value="GGE09357.1"/>
    <property type="molecule type" value="Genomic_DNA"/>
</dbReference>
<dbReference type="InterPro" id="IPR013014">
    <property type="entry name" value="PTS_EIIC_2"/>
</dbReference>
<feature type="transmembrane region" description="Helical" evidence="13">
    <location>
        <begin position="436"/>
        <end position="457"/>
    </location>
</feature>
<dbReference type="InterPro" id="IPR050864">
    <property type="entry name" value="Bacterial_PTS_Sugar_Transport"/>
</dbReference>
<dbReference type="PROSITE" id="PS51099">
    <property type="entry name" value="PTS_EIIB_TYPE_2"/>
    <property type="match status" value="1"/>
</dbReference>
<feature type="transmembrane region" description="Helical" evidence="13">
    <location>
        <begin position="287"/>
        <end position="312"/>
    </location>
</feature>
<evidence type="ECO:0000256" key="1">
    <source>
        <dbReference type="ARBA" id="ARBA00004429"/>
    </source>
</evidence>
<keyword evidence="5" id="KW-0762">Sugar transport</keyword>
<dbReference type="NCBIfam" id="TIGR01427">
    <property type="entry name" value="PTS_IIC_fructo"/>
    <property type="match status" value="1"/>
</dbReference>
<evidence type="ECO:0000256" key="8">
    <source>
        <dbReference type="ARBA" id="ARBA00022692"/>
    </source>
</evidence>
<evidence type="ECO:0000256" key="3">
    <source>
        <dbReference type="ARBA" id="ARBA00022475"/>
    </source>
</evidence>
<feature type="compositionally biased region" description="Basic and acidic residues" evidence="12">
    <location>
        <begin position="98"/>
        <end position="124"/>
    </location>
</feature>
<dbReference type="InterPro" id="IPR003501">
    <property type="entry name" value="PTS_EIIB_2/3"/>
</dbReference>
<evidence type="ECO:0000259" key="14">
    <source>
        <dbReference type="PROSITE" id="PS51099"/>
    </source>
</evidence>